<dbReference type="AlphaFoldDB" id="A0A836HCI5"/>
<evidence type="ECO:0000256" key="6">
    <source>
        <dbReference type="ARBA" id="ARBA00023136"/>
    </source>
</evidence>
<keyword evidence="3 7" id="KW-0812">Transmembrane</keyword>
<dbReference type="Pfam" id="PF01105">
    <property type="entry name" value="EMP24_GP25L"/>
    <property type="match status" value="1"/>
</dbReference>
<dbReference type="Proteomes" id="UP000674318">
    <property type="component" value="Unassembled WGS sequence"/>
</dbReference>
<dbReference type="GeneID" id="94289916"/>
<accession>A0A836HCI5</accession>
<evidence type="ECO:0000313" key="10">
    <source>
        <dbReference type="Proteomes" id="UP000674318"/>
    </source>
</evidence>
<dbReference type="RefSeq" id="XP_067755045.1">
    <property type="nucleotide sequence ID" value="XM_067899839.1"/>
</dbReference>
<evidence type="ECO:0000259" key="8">
    <source>
        <dbReference type="SMART" id="SM01190"/>
    </source>
</evidence>
<evidence type="ECO:0000256" key="3">
    <source>
        <dbReference type="ARBA" id="ARBA00022692"/>
    </source>
</evidence>
<evidence type="ECO:0000256" key="4">
    <source>
        <dbReference type="ARBA" id="ARBA00022729"/>
    </source>
</evidence>
<sequence>MRSTTLGALLLHHGRASSLSSALVLLACFAATLSVALTTEISAGEKFEITEDIDAGRELHFQFTQHPEYVFPVFITDLGTREELMRWNDLPKGSFSIPASDRSRVIAISFDNSNTIFTSKIVNFDLRTMPGAKFAEDMSSLDPIERRIWRMAETFQRLKTMQVAVRNQQKSHRDTVEQANAHILYWSIFQIFSFLTISGSQLYLLKRFLEKKTYV</sequence>
<dbReference type="PROSITE" id="PS51257">
    <property type="entry name" value="PROKAR_LIPOPROTEIN"/>
    <property type="match status" value="1"/>
</dbReference>
<evidence type="ECO:0000256" key="2">
    <source>
        <dbReference type="ARBA" id="ARBA00007104"/>
    </source>
</evidence>
<comment type="caution">
    <text evidence="9">The sequence shown here is derived from an EMBL/GenBank/DDBJ whole genome shotgun (WGS) entry which is preliminary data.</text>
</comment>
<feature type="transmembrane region" description="Helical" evidence="7">
    <location>
        <begin position="183"/>
        <end position="205"/>
    </location>
</feature>
<dbReference type="InterPro" id="IPR009038">
    <property type="entry name" value="GOLD_dom"/>
</dbReference>
<dbReference type="GO" id="GO:0016020">
    <property type="term" value="C:membrane"/>
    <property type="evidence" value="ECO:0007669"/>
    <property type="project" value="UniProtKB-SubCell"/>
</dbReference>
<evidence type="ECO:0000256" key="7">
    <source>
        <dbReference type="SAM" id="Phobius"/>
    </source>
</evidence>
<keyword evidence="5 7" id="KW-1133">Transmembrane helix</keyword>
<dbReference type="OrthoDB" id="1929172at2759"/>
<evidence type="ECO:0000256" key="5">
    <source>
        <dbReference type="ARBA" id="ARBA00022989"/>
    </source>
</evidence>
<dbReference type="EMBL" id="JAFJZO010000031">
    <property type="protein sequence ID" value="KAG5497577.1"/>
    <property type="molecule type" value="Genomic_DNA"/>
</dbReference>
<evidence type="ECO:0000256" key="1">
    <source>
        <dbReference type="ARBA" id="ARBA00004479"/>
    </source>
</evidence>
<keyword evidence="4" id="KW-0732">Signal</keyword>
<dbReference type="PANTHER" id="PTHR22811">
    <property type="entry name" value="TRANSMEMBRANE EMP24 DOMAIN-CONTAINING PROTEIN"/>
    <property type="match status" value="1"/>
</dbReference>
<keyword evidence="10" id="KW-1185">Reference proteome</keyword>
<evidence type="ECO:0000313" key="9">
    <source>
        <dbReference type="EMBL" id="KAG5497577.1"/>
    </source>
</evidence>
<reference evidence="9 10" key="1">
    <citation type="submission" date="2021-02" db="EMBL/GenBank/DDBJ databases">
        <title>Porcisia hertigi Genome sequencing and assembly.</title>
        <authorList>
            <person name="Almutairi H."/>
            <person name="Gatherer D."/>
        </authorList>
    </citation>
    <scope>NUCLEOTIDE SEQUENCE [LARGE SCALE GENOMIC DNA]</scope>
    <source>
        <strain evidence="9 10">C119</strain>
    </source>
</reference>
<proteinExistence type="inferred from homology"/>
<comment type="subcellular location">
    <subcellularLocation>
        <location evidence="1">Membrane</location>
        <topology evidence="1">Single-pass type I membrane protein</topology>
    </subcellularLocation>
</comment>
<comment type="similarity">
    <text evidence="2">Belongs to the EMP24/GP25L family.</text>
</comment>
<dbReference type="KEGG" id="phet:94289916"/>
<feature type="domain" description="GOLD" evidence="8">
    <location>
        <begin position="36"/>
        <end position="210"/>
    </location>
</feature>
<protein>
    <recommendedName>
        <fullName evidence="8">GOLD domain-containing protein</fullName>
    </recommendedName>
</protein>
<name>A0A836HCI5_9TRYP</name>
<gene>
    <name evidence="9" type="ORF">JKF63_03841</name>
</gene>
<keyword evidence="6 7" id="KW-0472">Membrane</keyword>
<dbReference type="InterPro" id="IPR015720">
    <property type="entry name" value="Emp24-like"/>
</dbReference>
<organism evidence="9 10">
    <name type="scientific">Porcisia hertigi</name>
    <dbReference type="NCBI Taxonomy" id="2761500"/>
    <lineage>
        <taxon>Eukaryota</taxon>
        <taxon>Discoba</taxon>
        <taxon>Euglenozoa</taxon>
        <taxon>Kinetoplastea</taxon>
        <taxon>Metakinetoplastina</taxon>
        <taxon>Trypanosomatida</taxon>
        <taxon>Trypanosomatidae</taxon>
        <taxon>Leishmaniinae</taxon>
        <taxon>Porcisia</taxon>
    </lineage>
</organism>
<dbReference type="SMART" id="SM01190">
    <property type="entry name" value="EMP24_GP25L"/>
    <property type="match status" value="1"/>
</dbReference>